<dbReference type="Proteomes" id="UP000799538">
    <property type="component" value="Unassembled WGS sequence"/>
</dbReference>
<evidence type="ECO:0000313" key="3">
    <source>
        <dbReference type="Proteomes" id="UP000799538"/>
    </source>
</evidence>
<dbReference type="EMBL" id="ML992501">
    <property type="protein sequence ID" value="KAF2227386.1"/>
    <property type="molecule type" value="Genomic_DNA"/>
</dbReference>
<dbReference type="AlphaFoldDB" id="A0A6A6GNR1"/>
<sequence length="287" mass="32282">KDKECPFCHQPFTSSSLGRHLDLYIKPKNPKPPDGIHNVARIRELRGKITRRQPRNSLKKQDTNESREGHREMDMLSPAGNFTGNPDRSRPEERVRNAFGTSNWQGTGVITGLPSFSADMNRFQHHYKNVYNSSLNAARANGRPQSPATVEGDETGKAAQLALREVLDSIDAARSQAAPLSLFDFDYFGHSFSSLCLKLLPSPRTLFSLNPFSTPETWSLHPPTEQQHRAVRDTITARAATAGYDLSSPEVLRALRHLDTSYAHWGSIPDSEKHQTWHLEVLRAYSQ</sequence>
<gene>
    <name evidence="2" type="ORF">BDZ85DRAFT_185292</name>
</gene>
<feature type="compositionally biased region" description="Basic and acidic residues" evidence="1">
    <location>
        <begin position="59"/>
        <end position="74"/>
    </location>
</feature>
<feature type="non-terminal residue" evidence="2">
    <location>
        <position position="1"/>
    </location>
</feature>
<reference evidence="3" key="1">
    <citation type="journal article" date="2020" name="Stud. Mycol.">
        <title>101 Dothideomycetes genomes: A test case for predicting lifestyles and emergence of pathogens.</title>
        <authorList>
            <person name="Haridas S."/>
            <person name="Albert R."/>
            <person name="Binder M."/>
            <person name="Bloem J."/>
            <person name="LaButti K."/>
            <person name="Salamov A."/>
            <person name="Andreopoulos B."/>
            <person name="Baker S."/>
            <person name="Barry K."/>
            <person name="Bills G."/>
            <person name="Bluhm B."/>
            <person name="Cannon C."/>
            <person name="Castanera R."/>
            <person name="Culley D."/>
            <person name="Daum C."/>
            <person name="Ezra D."/>
            <person name="Gonzalez J."/>
            <person name="Henrissat B."/>
            <person name="Kuo A."/>
            <person name="Liang C."/>
            <person name="Lipzen A."/>
            <person name="Lutzoni F."/>
            <person name="Magnuson J."/>
            <person name="Mondo S."/>
            <person name="Nolan M."/>
            <person name="Ohm R."/>
            <person name="Pangilinan J."/>
            <person name="Park H.-J."/>
            <person name="Ramirez L."/>
            <person name="Alfaro M."/>
            <person name="Sun H."/>
            <person name="Tritt A."/>
            <person name="Yoshinaga Y."/>
            <person name="Zwiers L.-H."/>
            <person name="Turgeon B."/>
            <person name="Goodwin S."/>
            <person name="Spatafora J."/>
            <person name="Crous P."/>
            <person name="Grigoriev I."/>
        </authorList>
    </citation>
    <scope>NUCLEOTIDE SEQUENCE [LARGE SCALE GENOMIC DNA]</scope>
    <source>
        <strain evidence="3">CECT 20119</strain>
    </source>
</reference>
<evidence type="ECO:0000256" key="1">
    <source>
        <dbReference type="SAM" id="MobiDB-lite"/>
    </source>
</evidence>
<dbReference type="OrthoDB" id="3905365at2759"/>
<keyword evidence="3" id="KW-1185">Reference proteome</keyword>
<protein>
    <submittedName>
        <fullName evidence="2">Uncharacterized protein</fullName>
    </submittedName>
</protein>
<organism evidence="2 3">
    <name type="scientific">Elsinoe ampelina</name>
    <dbReference type="NCBI Taxonomy" id="302913"/>
    <lineage>
        <taxon>Eukaryota</taxon>
        <taxon>Fungi</taxon>
        <taxon>Dikarya</taxon>
        <taxon>Ascomycota</taxon>
        <taxon>Pezizomycotina</taxon>
        <taxon>Dothideomycetes</taxon>
        <taxon>Dothideomycetidae</taxon>
        <taxon>Myriangiales</taxon>
        <taxon>Elsinoaceae</taxon>
        <taxon>Elsinoe</taxon>
    </lineage>
</organism>
<proteinExistence type="predicted"/>
<feature type="non-terminal residue" evidence="2">
    <location>
        <position position="287"/>
    </location>
</feature>
<accession>A0A6A6GNR1</accession>
<feature type="compositionally biased region" description="Basic residues" evidence="1">
    <location>
        <begin position="48"/>
        <end position="58"/>
    </location>
</feature>
<name>A0A6A6GNR1_9PEZI</name>
<evidence type="ECO:0000313" key="2">
    <source>
        <dbReference type="EMBL" id="KAF2227386.1"/>
    </source>
</evidence>
<feature type="region of interest" description="Disordered" evidence="1">
    <location>
        <begin position="48"/>
        <end position="92"/>
    </location>
</feature>